<evidence type="ECO:0000256" key="4">
    <source>
        <dbReference type="ARBA" id="ARBA00022490"/>
    </source>
</evidence>
<accession>A0A9W8LUV2</accession>
<keyword evidence="9" id="KW-1185">Reference proteome</keyword>
<sequence>MSSIGDSLLGSKLLPSEVVLVPKPTLEDFSLEGYLKDYKGFAKISRARHVGQYCSDLAAEGYRIARDELKQSTFDTAAYVELCRILTQYTGGTTDQDSDWILNTNMKAKSEDTEINAEFDRARKRNSKQESMRALTRHVELLQKVGRMDEAIKKLQDNRDSCPDVRAQGELHIEMARISQLLYRWMQITTFLQRVESVLPDPPQALKAEMAVMRAQASFGSCEWESAVNRILQLRVDVLRDTGVFERGVVTARDIALYGTLAGLAAHGRDKVKSMLIDSMAFRQFLDQIPECQRLLQSYYDSNYGDALARLDSILSFCKIDPVIGPHVSQLYQRILENLVVLYVKPFASLSIEKMARVLSSDAATMERLLVKMIEKGRISARIDGATGFLVKHTEDPRDTALKRTEEIHSAFLLQTELMKYRIQYLEEESVVGSSRGAQYRK</sequence>
<evidence type="ECO:0000256" key="5">
    <source>
        <dbReference type="ARBA" id="ARBA00022790"/>
    </source>
</evidence>
<dbReference type="InterPro" id="IPR036390">
    <property type="entry name" value="WH_DNA-bd_sf"/>
</dbReference>
<proteinExistence type="inferred from homology"/>
<dbReference type="AlphaFoldDB" id="A0A9W8LUV2"/>
<dbReference type="SUPFAM" id="SSF46785">
    <property type="entry name" value="Winged helix' DNA-binding domain"/>
    <property type="match status" value="1"/>
</dbReference>
<dbReference type="InterPro" id="IPR045135">
    <property type="entry name" value="Rpn7_N"/>
</dbReference>
<evidence type="ECO:0000256" key="2">
    <source>
        <dbReference type="ARBA" id="ARBA00004496"/>
    </source>
</evidence>
<gene>
    <name evidence="8" type="ORF">H4R20_001494</name>
</gene>
<evidence type="ECO:0000259" key="7">
    <source>
        <dbReference type="PROSITE" id="PS50250"/>
    </source>
</evidence>
<dbReference type="OrthoDB" id="422427at2759"/>
<dbReference type="Pfam" id="PF01399">
    <property type="entry name" value="PCI"/>
    <property type="match status" value="1"/>
</dbReference>
<feature type="domain" description="PCI" evidence="7">
    <location>
        <begin position="204"/>
        <end position="397"/>
    </location>
</feature>
<evidence type="ECO:0000256" key="1">
    <source>
        <dbReference type="ARBA" id="ARBA00004123"/>
    </source>
</evidence>
<evidence type="ECO:0000256" key="6">
    <source>
        <dbReference type="ARBA" id="ARBA00023242"/>
    </source>
</evidence>
<dbReference type="Pfam" id="PF10602">
    <property type="entry name" value="RPN7"/>
    <property type="match status" value="1"/>
</dbReference>
<dbReference type="PANTHER" id="PTHR14145:SF2">
    <property type="entry name" value="COP9 SIGNALOSOME COMPLEX SUBUNIT 1"/>
    <property type="match status" value="1"/>
</dbReference>
<dbReference type="GO" id="GO:0005737">
    <property type="term" value="C:cytoplasm"/>
    <property type="evidence" value="ECO:0007669"/>
    <property type="project" value="UniProtKB-SubCell"/>
</dbReference>
<dbReference type="SMART" id="SM00088">
    <property type="entry name" value="PINT"/>
    <property type="match status" value="1"/>
</dbReference>
<reference evidence="8" key="1">
    <citation type="submission" date="2022-07" db="EMBL/GenBank/DDBJ databases">
        <title>Phylogenomic reconstructions and comparative analyses of Kickxellomycotina fungi.</title>
        <authorList>
            <person name="Reynolds N.K."/>
            <person name="Stajich J.E."/>
            <person name="Barry K."/>
            <person name="Grigoriev I.V."/>
            <person name="Crous P."/>
            <person name="Smith M.E."/>
        </authorList>
    </citation>
    <scope>NUCLEOTIDE SEQUENCE</scope>
    <source>
        <strain evidence="8">NRRL 1565</strain>
    </source>
</reference>
<evidence type="ECO:0000313" key="8">
    <source>
        <dbReference type="EMBL" id="KAJ2806928.1"/>
    </source>
</evidence>
<dbReference type="InterPro" id="IPR019585">
    <property type="entry name" value="Rpn7/CSN1"/>
</dbReference>
<name>A0A9W8LUV2_9FUNG</name>
<keyword evidence="4" id="KW-0963">Cytoplasm</keyword>
<evidence type="ECO:0000313" key="9">
    <source>
        <dbReference type="Proteomes" id="UP001140094"/>
    </source>
</evidence>
<protein>
    <recommendedName>
        <fullName evidence="7">PCI domain-containing protein</fullName>
    </recommendedName>
</protein>
<keyword evidence="6" id="KW-0539">Nucleus</keyword>
<comment type="subcellular location">
    <subcellularLocation>
        <location evidence="2">Cytoplasm</location>
    </subcellularLocation>
    <subcellularLocation>
        <location evidence="1">Nucleus</location>
    </subcellularLocation>
</comment>
<dbReference type="EMBL" id="JANBUO010000149">
    <property type="protein sequence ID" value="KAJ2806928.1"/>
    <property type="molecule type" value="Genomic_DNA"/>
</dbReference>
<keyword evidence="5" id="KW-0736">Signalosome</keyword>
<comment type="similarity">
    <text evidence="3">Belongs to the CSN1 family.</text>
</comment>
<dbReference type="PANTHER" id="PTHR14145">
    <property type="entry name" value="26S PROTESOME SUBUNIT 6"/>
    <property type="match status" value="1"/>
</dbReference>
<dbReference type="Proteomes" id="UP001140094">
    <property type="component" value="Unassembled WGS sequence"/>
</dbReference>
<dbReference type="InterPro" id="IPR000717">
    <property type="entry name" value="PCI_dom"/>
</dbReference>
<comment type="caution">
    <text evidence="8">The sequence shown here is derived from an EMBL/GenBank/DDBJ whole genome shotgun (WGS) entry which is preliminary data.</text>
</comment>
<evidence type="ECO:0000256" key="3">
    <source>
        <dbReference type="ARBA" id="ARBA00008793"/>
    </source>
</evidence>
<dbReference type="PROSITE" id="PS50250">
    <property type="entry name" value="PCI"/>
    <property type="match status" value="1"/>
</dbReference>
<dbReference type="GO" id="GO:0008180">
    <property type="term" value="C:COP9 signalosome"/>
    <property type="evidence" value="ECO:0007669"/>
    <property type="project" value="UniProtKB-KW"/>
</dbReference>
<organism evidence="8 9">
    <name type="scientific">Coemansia guatemalensis</name>
    <dbReference type="NCBI Taxonomy" id="2761395"/>
    <lineage>
        <taxon>Eukaryota</taxon>
        <taxon>Fungi</taxon>
        <taxon>Fungi incertae sedis</taxon>
        <taxon>Zoopagomycota</taxon>
        <taxon>Kickxellomycotina</taxon>
        <taxon>Kickxellomycetes</taxon>
        <taxon>Kickxellales</taxon>
        <taxon>Kickxellaceae</taxon>
        <taxon>Coemansia</taxon>
    </lineage>
</organism>
<dbReference type="Gene3D" id="1.25.40.570">
    <property type="match status" value="1"/>
</dbReference>